<gene>
    <name evidence="1" type="ORF">F5876DRAFT_70256</name>
</gene>
<name>A0ACC1TKG4_9AGAR</name>
<evidence type="ECO:0000313" key="2">
    <source>
        <dbReference type="Proteomes" id="UP001163835"/>
    </source>
</evidence>
<keyword evidence="2" id="KW-1185">Reference proteome</keyword>
<evidence type="ECO:0000313" key="1">
    <source>
        <dbReference type="EMBL" id="KAJ3804891.1"/>
    </source>
</evidence>
<protein>
    <submittedName>
        <fullName evidence="1">Uncharacterized protein</fullName>
    </submittedName>
</protein>
<accession>A0ACC1TKG4</accession>
<reference evidence="1" key="1">
    <citation type="submission" date="2022-09" db="EMBL/GenBank/DDBJ databases">
        <title>A Global Phylogenomic Analysis of the Shiitake Genus Lentinula.</title>
        <authorList>
            <consortium name="DOE Joint Genome Institute"/>
            <person name="Sierra-Patev S."/>
            <person name="Min B."/>
            <person name="Naranjo-Ortiz M."/>
            <person name="Looney B."/>
            <person name="Konkel Z."/>
            <person name="Slot J.C."/>
            <person name="Sakamoto Y."/>
            <person name="Steenwyk J.L."/>
            <person name="Rokas A."/>
            <person name="Carro J."/>
            <person name="Camarero S."/>
            <person name="Ferreira P."/>
            <person name="Molpeceres G."/>
            <person name="Ruiz-Duenas F.J."/>
            <person name="Serrano A."/>
            <person name="Henrissat B."/>
            <person name="Drula E."/>
            <person name="Hughes K.W."/>
            <person name="Mata J.L."/>
            <person name="Ishikawa N.K."/>
            <person name="Vargas-Isla R."/>
            <person name="Ushijima S."/>
            <person name="Smith C.A."/>
            <person name="Ahrendt S."/>
            <person name="Andreopoulos W."/>
            <person name="He G."/>
            <person name="Labutti K."/>
            <person name="Lipzen A."/>
            <person name="Ng V."/>
            <person name="Riley R."/>
            <person name="Sandor L."/>
            <person name="Barry K."/>
            <person name="Martinez A.T."/>
            <person name="Xiao Y."/>
            <person name="Gibbons J.G."/>
            <person name="Terashima K."/>
            <person name="Grigoriev I.V."/>
            <person name="Hibbett D.S."/>
        </authorList>
    </citation>
    <scope>NUCLEOTIDE SEQUENCE</scope>
    <source>
        <strain evidence="1">TMI1499</strain>
    </source>
</reference>
<dbReference type="EMBL" id="MU795769">
    <property type="protein sequence ID" value="KAJ3804891.1"/>
    <property type="molecule type" value="Genomic_DNA"/>
</dbReference>
<dbReference type="Proteomes" id="UP001163835">
    <property type="component" value="Unassembled WGS sequence"/>
</dbReference>
<sequence>MTSYQLSSLSGYRYGSVFVPMPSPPPTQSRESSLTIRSSFGPPSLAYSHSSGSSDSMKSAPPTPPPIEPYQFKAQGYVRRFQERHGPNDDVGPVYGSARHKTTAKSKVRSVYEPQARKPGHRVFVLARDRDKLYDIPNKLLVRCHSTDETYKQVYYAQRTGSNPTQESLPPKPDVVPSDCNTNSKFSFEPHRLPKVLKKTSRDRNRNWFSPDPSNDPRDPIVEQTNQRTLQRLRPNIRPSPGLSSPPTWTPKPMISPLAMVKKALRRELEQSVGHMEWYRWWTRGPKNNRENVKNFSLHIVLAIDGHIGATSSQRLRTFIV</sequence>
<comment type="caution">
    <text evidence="1">The sequence shown here is derived from an EMBL/GenBank/DDBJ whole genome shotgun (WGS) entry which is preliminary data.</text>
</comment>
<organism evidence="1 2">
    <name type="scientific">Lentinula aff. lateritia</name>
    <dbReference type="NCBI Taxonomy" id="2804960"/>
    <lineage>
        <taxon>Eukaryota</taxon>
        <taxon>Fungi</taxon>
        <taxon>Dikarya</taxon>
        <taxon>Basidiomycota</taxon>
        <taxon>Agaricomycotina</taxon>
        <taxon>Agaricomycetes</taxon>
        <taxon>Agaricomycetidae</taxon>
        <taxon>Agaricales</taxon>
        <taxon>Marasmiineae</taxon>
        <taxon>Omphalotaceae</taxon>
        <taxon>Lentinula</taxon>
    </lineage>
</organism>
<proteinExistence type="predicted"/>